<dbReference type="PANTHER" id="PTHR21662:SF14">
    <property type="entry name" value="INSULIN_EGF-RECEPTOR L DOMAIN PROTEIN-RELATED"/>
    <property type="match status" value="1"/>
</dbReference>
<evidence type="ECO:0000313" key="2">
    <source>
        <dbReference type="EMBL" id="PIC25488.1"/>
    </source>
</evidence>
<organism evidence="2 3">
    <name type="scientific">Caenorhabditis nigoni</name>
    <dbReference type="NCBI Taxonomy" id="1611254"/>
    <lineage>
        <taxon>Eukaryota</taxon>
        <taxon>Metazoa</taxon>
        <taxon>Ecdysozoa</taxon>
        <taxon>Nematoda</taxon>
        <taxon>Chromadorea</taxon>
        <taxon>Rhabditida</taxon>
        <taxon>Rhabditina</taxon>
        <taxon>Rhabditomorpha</taxon>
        <taxon>Rhabditoidea</taxon>
        <taxon>Rhabditidae</taxon>
        <taxon>Peloderinae</taxon>
        <taxon>Caenorhabditis</taxon>
    </lineage>
</organism>
<dbReference type="STRING" id="1611254.A0A2G5TE05"/>
<dbReference type="InterPro" id="IPR053079">
    <property type="entry name" value="SPS2_domain"/>
</dbReference>
<sequence>MSENSVLLTSDPHLFDFDHFCGGFNELYWGWVRDVRVQFQKKSQQDFWYNSRQLWSGECAFNYTQINSTTIEHFPKCSTIYGILVINEKTDLSIDQMIPYFENIGEWFGGLQLENTNFTSLGFLSKPKNGYVTVYCEKFGFYIRNNPNLTDYSILRSFFMHSDGDGKECDIQITNNTQLDAESFCDFGFFHYFTDLRVRGNLKDCGCQGDEIDYSNLSTYKSCTKLYNGLELKNMSKLREKVSFNLQNNLEMRRFGIPILKAIQNSEAIDQSKEEGIALFNFENLHPDFCLTIDEIVFFLKSGVAFLNLNSKVCATKDKFKGNDICRFESMEKLAENCYMILGDVTVDSGDEQYVSKLRATHYLFGSITIRNTTLKSLEHFVRLLYIVDLGDGGPVIKINSNKKLRNVNFAGLQSIFTRGSNRTAFIQDNHPKIFESYGGFCSLIQSTDMYRIYRTRLNFVGGNCGGSRRSGI</sequence>
<dbReference type="Proteomes" id="UP000230233">
    <property type="component" value="Chromosome V"/>
</dbReference>
<accession>A0A2G5TE05</accession>
<protein>
    <recommendedName>
        <fullName evidence="1">Receptor L-domain domain-containing protein</fullName>
    </recommendedName>
</protein>
<name>A0A2G5TE05_9PELO</name>
<dbReference type="EMBL" id="PDUG01000005">
    <property type="protein sequence ID" value="PIC25488.1"/>
    <property type="molecule type" value="Genomic_DNA"/>
</dbReference>
<dbReference type="SUPFAM" id="SSF52058">
    <property type="entry name" value="L domain-like"/>
    <property type="match status" value="3"/>
</dbReference>
<dbReference type="PANTHER" id="PTHR21662">
    <property type="entry name" value="RECEPTOR PROTEIN-TYROSINE KINASE"/>
    <property type="match status" value="1"/>
</dbReference>
<dbReference type="Pfam" id="PF01030">
    <property type="entry name" value="Recep_L_domain"/>
    <property type="match status" value="2"/>
</dbReference>
<dbReference type="InterPro" id="IPR036941">
    <property type="entry name" value="Rcpt_L-dom_sf"/>
</dbReference>
<dbReference type="InterPro" id="IPR000494">
    <property type="entry name" value="Rcpt_L-dom"/>
</dbReference>
<evidence type="ECO:0000313" key="3">
    <source>
        <dbReference type="Proteomes" id="UP000230233"/>
    </source>
</evidence>
<dbReference type="AlphaFoldDB" id="A0A2G5TE05"/>
<comment type="caution">
    <text evidence="2">The sequence shown here is derived from an EMBL/GenBank/DDBJ whole genome shotgun (WGS) entry which is preliminary data.</text>
</comment>
<reference evidence="3" key="1">
    <citation type="submission" date="2017-10" db="EMBL/GenBank/DDBJ databases">
        <title>Rapid genome shrinkage in a self-fertile nematode reveals novel sperm competition proteins.</title>
        <authorList>
            <person name="Yin D."/>
            <person name="Schwarz E.M."/>
            <person name="Thomas C.G."/>
            <person name="Felde R.L."/>
            <person name="Korf I.F."/>
            <person name="Cutter A.D."/>
            <person name="Schartner C.M."/>
            <person name="Ralston E.J."/>
            <person name="Meyer B.J."/>
            <person name="Haag E.S."/>
        </authorList>
    </citation>
    <scope>NUCLEOTIDE SEQUENCE [LARGE SCALE GENOMIC DNA]</scope>
    <source>
        <strain evidence="3">JU1422</strain>
    </source>
</reference>
<keyword evidence="3" id="KW-1185">Reference proteome</keyword>
<proteinExistence type="predicted"/>
<feature type="domain" description="Receptor L-domain" evidence="1">
    <location>
        <begin position="337"/>
        <end position="431"/>
    </location>
</feature>
<feature type="domain" description="Receptor L-domain" evidence="1">
    <location>
        <begin position="76"/>
        <end position="179"/>
    </location>
</feature>
<evidence type="ECO:0000259" key="1">
    <source>
        <dbReference type="Pfam" id="PF01030"/>
    </source>
</evidence>
<dbReference type="OrthoDB" id="5861701at2759"/>
<gene>
    <name evidence="2" type="primary">Cnig_chr_V.g18402</name>
    <name evidence="2" type="ORF">B9Z55_018402</name>
</gene>
<dbReference type="Gene3D" id="3.80.20.20">
    <property type="entry name" value="Receptor L-domain"/>
    <property type="match status" value="1"/>
</dbReference>